<keyword evidence="5" id="KW-0560">Oxidoreductase</keyword>
<dbReference type="GO" id="GO:0050661">
    <property type="term" value="F:NADP binding"/>
    <property type="evidence" value="ECO:0007669"/>
    <property type="project" value="InterPro"/>
</dbReference>
<accession>A0A438N772</accession>
<dbReference type="OrthoDB" id="74360at2759"/>
<keyword evidence="3" id="KW-0285">Flavoprotein</keyword>
<protein>
    <recommendedName>
        <fullName evidence="8">Sterigmatocystin biosynthesis monooxygenase stcW</fullName>
    </recommendedName>
</protein>
<evidence type="ECO:0000256" key="4">
    <source>
        <dbReference type="ARBA" id="ARBA00022827"/>
    </source>
</evidence>
<dbReference type="Gene3D" id="3.50.50.60">
    <property type="entry name" value="FAD/NAD(P)-binding domain"/>
    <property type="match status" value="2"/>
</dbReference>
<comment type="caution">
    <text evidence="6">The sequence shown here is derived from an EMBL/GenBank/DDBJ whole genome shotgun (WGS) entry which is preliminary data.</text>
</comment>
<comment type="cofactor">
    <cofactor evidence="1">
        <name>FAD</name>
        <dbReference type="ChEBI" id="CHEBI:57692"/>
    </cofactor>
</comment>
<evidence type="ECO:0000256" key="2">
    <source>
        <dbReference type="ARBA" id="ARBA00010139"/>
    </source>
</evidence>
<dbReference type="GO" id="GO:0004499">
    <property type="term" value="F:N,N-dimethylaniline monooxygenase activity"/>
    <property type="evidence" value="ECO:0007669"/>
    <property type="project" value="InterPro"/>
</dbReference>
<dbReference type="InterPro" id="IPR051209">
    <property type="entry name" value="FAD-bind_Monooxygenase_sf"/>
</dbReference>
<comment type="similarity">
    <text evidence="2">Belongs to the FAD-binding monooxygenase family.</text>
</comment>
<dbReference type="VEuPathDB" id="FungiDB:PV10_00355"/>
<dbReference type="Proteomes" id="UP000288859">
    <property type="component" value="Unassembled WGS sequence"/>
</dbReference>
<reference evidence="6 7" key="1">
    <citation type="submission" date="2017-03" db="EMBL/GenBank/DDBJ databases">
        <title>Genomes of endolithic fungi from Antarctica.</title>
        <authorList>
            <person name="Coleine C."/>
            <person name="Masonjones S."/>
            <person name="Stajich J.E."/>
        </authorList>
    </citation>
    <scope>NUCLEOTIDE SEQUENCE [LARGE SCALE GENOMIC DNA]</scope>
    <source>
        <strain evidence="6 7">CCFEE 6314</strain>
    </source>
</reference>
<dbReference type="EMBL" id="NAJM01000017">
    <property type="protein sequence ID" value="RVX71487.1"/>
    <property type="molecule type" value="Genomic_DNA"/>
</dbReference>
<organism evidence="6 7">
    <name type="scientific">Exophiala mesophila</name>
    <name type="common">Black yeast-like fungus</name>
    <dbReference type="NCBI Taxonomy" id="212818"/>
    <lineage>
        <taxon>Eukaryota</taxon>
        <taxon>Fungi</taxon>
        <taxon>Dikarya</taxon>
        <taxon>Ascomycota</taxon>
        <taxon>Pezizomycotina</taxon>
        <taxon>Eurotiomycetes</taxon>
        <taxon>Chaetothyriomycetidae</taxon>
        <taxon>Chaetothyriales</taxon>
        <taxon>Herpotrichiellaceae</taxon>
        <taxon>Exophiala</taxon>
    </lineage>
</organism>
<keyword evidence="4" id="KW-0274">FAD</keyword>
<evidence type="ECO:0000256" key="1">
    <source>
        <dbReference type="ARBA" id="ARBA00001974"/>
    </source>
</evidence>
<evidence type="ECO:0000313" key="7">
    <source>
        <dbReference type="Proteomes" id="UP000288859"/>
    </source>
</evidence>
<dbReference type="PANTHER" id="PTHR42877">
    <property type="entry name" value="L-ORNITHINE N(5)-MONOOXYGENASE-RELATED"/>
    <property type="match status" value="1"/>
</dbReference>
<sequence length="573" mass="64486">MLNDNLSIGNADLNGTSTPYRYSNQYQGQQRKVKVIVVGAGLSGIAAVKIFKDTFKDGETDLVLYEKNHEVTGTWLENRYPGCACDVPAHGYTYSWEGNPKWSRAYVGAVELYEYFKGRATAYGVYDFVKLEHAVRGAEWDDATGEWVVKVEDLKTGATFEDRGAVLINAAGFLNSWKWPDIPGLESFQGKLLHSAKWDETYDFKGKTIGVIGSGSSAIQIIPQLQPIVQHMTSFIRSSTWITPEFAAEFAPEGRTAFFSERQKEEWVKDKRKFLEYRKAVDSSMNGFFPMQRKGSKGNKDAYDAFTKTMRERLSKKPEIADVLVPNFSVGCRRITPGHGYLEALTSDTVTVRSDGIERITPEGVQTKKGDIIKIDALICATGFDTTFRPNFPLIGPQKHDLRDLWAEEPRAYCSIAAPEMPNYFIMSGPNFPLANGCLVPCLEQNVRYAFQAVQKIQHDGIKSIIPKAAAIDAFQEYKDAMMNDLVWSDNCVSWYKNGKADGKVWGPWPGSSLSYLELMKTPRWEDWDIEYLNKNRFHFLGNGITQREVTGTDLAYYVHEQDAEETKVGGSS</sequence>
<evidence type="ECO:0000313" key="6">
    <source>
        <dbReference type="EMBL" id="RVX71487.1"/>
    </source>
</evidence>
<name>A0A438N772_EXOME</name>
<dbReference type="Pfam" id="PF00743">
    <property type="entry name" value="FMO-like"/>
    <property type="match status" value="1"/>
</dbReference>
<dbReference type="InterPro" id="IPR036188">
    <property type="entry name" value="FAD/NAD-bd_sf"/>
</dbReference>
<dbReference type="InterPro" id="IPR020946">
    <property type="entry name" value="Flavin_mOase-like"/>
</dbReference>
<gene>
    <name evidence="6" type="ORF">B0A52_05059</name>
</gene>
<evidence type="ECO:0000256" key="3">
    <source>
        <dbReference type="ARBA" id="ARBA00022630"/>
    </source>
</evidence>
<dbReference type="GO" id="GO:0050660">
    <property type="term" value="F:flavin adenine dinucleotide binding"/>
    <property type="evidence" value="ECO:0007669"/>
    <property type="project" value="InterPro"/>
</dbReference>
<evidence type="ECO:0008006" key="8">
    <source>
        <dbReference type="Google" id="ProtNLM"/>
    </source>
</evidence>
<dbReference type="SUPFAM" id="SSF51905">
    <property type="entry name" value="FAD/NAD(P)-binding domain"/>
    <property type="match status" value="1"/>
</dbReference>
<dbReference type="PANTHER" id="PTHR42877:SF8">
    <property type="entry name" value="MONOOXYGENASE"/>
    <property type="match status" value="1"/>
</dbReference>
<evidence type="ECO:0000256" key="5">
    <source>
        <dbReference type="ARBA" id="ARBA00023002"/>
    </source>
</evidence>
<dbReference type="AlphaFoldDB" id="A0A438N772"/>
<proteinExistence type="inferred from homology"/>